<dbReference type="GO" id="GO:0005524">
    <property type="term" value="F:ATP binding"/>
    <property type="evidence" value="ECO:0007669"/>
    <property type="project" value="InterPro"/>
</dbReference>
<organism evidence="4 5">
    <name type="scientific">Vigna mungo</name>
    <name type="common">Black gram</name>
    <name type="synonym">Phaseolus mungo</name>
    <dbReference type="NCBI Taxonomy" id="3915"/>
    <lineage>
        <taxon>Eukaryota</taxon>
        <taxon>Viridiplantae</taxon>
        <taxon>Streptophyta</taxon>
        <taxon>Embryophyta</taxon>
        <taxon>Tracheophyta</taxon>
        <taxon>Spermatophyta</taxon>
        <taxon>Magnoliopsida</taxon>
        <taxon>eudicotyledons</taxon>
        <taxon>Gunneridae</taxon>
        <taxon>Pentapetalae</taxon>
        <taxon>rosids</taxon>
        <taxon>fabids</taxon>
        <taxon>Fabales</taxon>
        <taxon>Fabaceae</taxon>
        <taxon>Papilionoideae</taxon>
        <taxon>50 kb inversion clade</taxon>
        <taxon>NPAAA clade</taxon>
        <taxon>indigoferoid/millettioid clade</taxon>
        <taxon>Phaseoleae</taxon>
        <taxon>Vigna</taxon>
    </lineage>
</organism>
<dbReference type="GO" id="GO:0003677">
    <property type="term" value="F:DNA binding"/>
    <property type="evidence" value="ECO:0007669"/>
    <property type="project" value="UniProtKB-UniRule"/>
</dbReference>
<dbReference type="Proteomes" id="UP001374535">
    <property type="component" value="Chromosome 4"/>
</dbReference>
<dbReference type="GO" id="GO:0003918">
    <property type="term" value="F:DNA topoisomerase type II (double strand cut, ATP-hydrolyzing) activity"/>
    <property type="evidence" value="ECO:0007669"/>
    <property type="project" value="UniProtKB-UniRule"/>
</dbReference>
<dbReference type="AlphaFoldDB" id="A0AAQ3RZZ2"/>
<keyword evidence="5" id="KW-1185">Reference proteome</keyword>
<gene>
    <name evidence="4" type="ORF">V8G54_011810</name>
</gene>
<dbReference type="Gene3D" id="1.10.10.10">
    <property type="entry name" value="Winged helix-like DNA-binding domain superfamily/Winged helix DNA-binding domain"/>
    <property type="match status" value="1"/>
</dbReference>
<evidence type="ECO:0000313" key="5">
    <source>
        <dbReference type="Proteomes" id="UP001374535"/>
    </source>
</evidence>
<name>A0AAQ3RZZ2_VIGMU</name>
<dbReference type="PANTHER" id="PTHR10848">
    <property type="entry name" value="MEIOTIC RECOMBINATION PROTEIN SPO11"/>
    <property type="match status" value="1"/>
</dbReference>
<keyword evidence="1" id="KW-0413">Isomerase</keyword>
<feature type="domain" description="Spo11/DNA topoisomerase VI subunit A N-terminal" evidence="3">
    <location>
        <begin position="126"/>
        <end position="185"/>
    </location>
</feature>
<dbReference type="EMBL" id="CP144697">
    <property type="protein sequence ID" value="WVZ14244.1"/>
    <property type="molecule type" value="Genomic_DNA"/>
</dbReference>
<dbReference type="GO" id="GO:0000228">
    <property type="term" value="C:nuclear chromosome"/>
    <property type="evidence" value="ECO:0007669"/>
    <property type="project" value="TreeGrafter"/>
</dbReference>
<dbReference type="InterPro" id="IPR036078">
    <property type="entry name" value="Spo11/TopoVI_A_sf"/>
</dbReference>
<keyword evidence="1" id="KW-0799">Topoisomerase</keyword>
<evidence type="ECO:0000256" key="1">
    <source>
        <dbReference type="PROSITE-ProRule" id="PRU01385"/>
    </source>
</evidence>
<dbReference type="InterPro" id="IPR013049">
    <property type="entry name" value="Spo11/TopoVI_A_N"/>
</dbReference>
<evidence type="ECO:0000313" key="4">
    <source>
        <dbReference type="EMBL" id="WVZ14244.1"/>
    </source>
</evidence>
<dbReference type="GO" id="GO:0000706">
    <property type="term" value="P:meiotic DNA double-strand break processing"/>
    <property type="evidence" value="ECO:0007669"/>
    <property type="project" value="TreeGrafter"/>
</dbReference>
<reference evidence="4 5" key="1">
    <citation type="journal article" date="2023" name="Life. Sci Alliance">
        <title>Evolutionary insights into 3D genome organization and epigenetic landscape of Vigna mungo.</title>
        <authorList>
            <person name="Junaid A."/>
            <person name="Singh B."/>
            <person name="Bhatia S."/>
        </authorList>
    </citation>
    <scope>NUCLEOTIDE SEQUENCE [LARGE SCALE GENOMIC DNA]</scope>
    <source>
        <strain evidence="4">Urdbean</strain>
    </source>
</reference>
<sequence>MSSSQAPSSLPAATTTSSTCTTSPPHPSSVPYTNTLPLSLPSPSTPLPISPSPANSSLAQVQVRIEVSVLNFLKILNASNPAISDLPLRKYSNSRVNHGLLTELSRAFLSNSISTRSLMRPNSAKAFVRVWKVMEMCYQILLQEKRLTQRELFYKLLYDSPQLFPSQTHVNRTIQDLVALLQCSRYRSSSIKFWIFSLSKENDSTCNSRCRSKVGEIKVKDCRHLTLWPWTAILACIENVVRLSKAKAI</sequence>
<dbReference type="PANTHER" id="PTHR10848:SF0">
    <property type="entry name" value="MEIOTIC RECOMBINATION PROTEIN SPO11"/>
    <property type="match status" value="1"/>
</dbReference>
<dbReference type="FunFam" id="1.10.10.10:FF:000487">
    <property type="entry name" value="Meiotic recombination protein SPO11-2"/>
    <property type="match status" value="1"/>
</dbReference>
<comment type="catalytic activity">
    <reaction evidence="1">
        <text>ATP-dependent breakage, passage and rejoining of double-stranded DNA.</text>
        <dbReference type="EC" id="5.6.2.2"/>
    </reaction>
</comment>
<evidence type="ECO:0000259" key="3">
    <source>
        <dbReference type="Pfam" id="PF04406"/>
    </source>
</evidence>
<protein>
    <recommendedName>
        <fullName evidence="3">Spo11/DNA topoisomerase VI subunit A N-terminal domain-containing protein</fullName>
    </recommendedName>
</protein>
<dbReference type="GO" id="GO:0042138">
    <property type="term" value="P:meiotic DNA double-strand break formation"/>
    <property type="evidence" value="ECO:0007669"/>
    <property type="project" value="TreeGrafter"/>
</dbReference>
<evidence type="ECO:0000256" key="2">
    <source>
        <dbReference type="SAM" id="MobiDB-lite"/>
    </source>
</evidence>
<dbReference type="GO" id="GO:0007131">
    <property type="term" value="P:reciprocal meiotic recombination"/>
    <property type="evidence" value="ECO:0007669"/>
    <property type="project" value="TreeGrafter"/>
</dbReference>
<dbReference type="PROSITE" id="PS52041">
    <property type="entry name" value="TOPO_IIB"/>
    <property type="match status" value="1"/>
</dbReference>
<proteinExistence type="inferred from homology"/>
<keyword evidence="1" id="KW-0238">DNA-binding</keyword>
<dbReference type="Pfam" id="PF04406">
    <property type="entry name" value="TP6A_N"/>
    <property type="match status" value="1"/>
</dbReference>
<feature type="active site" description="O-(5'-phospho-DNA)-tyrosine intermediate" evidence="1">
    <location>
        <position position="154"/>
    </location>
</feature>
<feature type="region of interest" description="Disordered" evidence="2">
    <location>
        <begin position="1"/>
        <end position="37"/>
    </location>
</feature>
<comment type="similarity">
    <text evidence="1">Belongs to the TOP6A family.</text>
</comment>
<dbReference type="InterPro" id="IPR002815">
    <property type="entry name" value="Spo11/TopoVI_A"/>
</dbReference>
<dbReference type="InterPro" id="IPR036388">
    <property type="entry name" value="WH-like_DNA-bd_sf"/>
</dbReference>
<accession>A0AAQ3RZZ2</accession>
<dbReference type="SUPFAM" id="SSF56726">
    <property type="entry name" value="DNA topoisomerase IV, alpha subunit"/>
    <property type="match status" value="1"/>
</dbReference>